<comment type="caution">
    <text evidence="1">The sequence shown here is derived from an EMBL/GenBank/DDBJ whole genome shotgun (WGS) entry which is preliminary data.</text>
</comment>
<evidence type="ECO:0000313" key="2">
    <source>
        <dbReference type="Proteomes" id="UP001243375"/>
    </source>
</evidence>
<keyword evidence="2" id="KW-1185">Reference proteome</keyword>
<name>A0ACC2X3G9_9TREE</name>
<protein>
    <submittedName>
        <fullName evidence="1">Uncharacterized protein</fullName>
    </submittedName>
</protein>
<dbReference type="EMBL" id="JASBWU010000011">
    <property type="protein sequence ID" value="KAJ9118145.1"/>
    <property type="molecule type" value="Genomic_DNA"/>
</dbReference>
<gene>
    <name evidence="1" type="ORF">QFC22_004048</name>
</gene>
<reference evidence="1" key="1">
    <citation type="submission" date="2023-04" db="EMBL/GenBank/DDBJ databases">
        <title>Draft Genome sequencing of Naganishia species isolated from polar environments using Oxford Nanopore Technology.</title>
        <authorList>
            <person name="Leo P."/>
            <person name="Venkateswaran K."/>
        </authorList>
    </citation>
    <scope>NUCLEOTIDE SEQUENCE</scope>
    <source>
        <strain evidence="1">MNA-CCFEE 5425</strain>
    </source>
</reference>
<sequence>MLSQFSAFLRLHPRETLIMCVQQEVPSNSLLFSSLVRQAMDEGIKNEEWWLENRIPLLGEVRGRGILMSRFGGSQRDGGTIPWRVDPPGDTNSVEDELKGVEEPHYYEGESFANAPRKKRPKQLVKMGWRPETWPDSVLEGFVWHCSNTPCHTQDWYDIYGFFNIAAKFNTVVDHLTASSQLPASSNLTLSFASASSIPFALPPFVANGFGWPSWGLGLTGVNQRLKDWLLDCLNAEGEDEEDEEVGVLRGIVPMDFYRKADIVDIMIAFNSRRNSARCM</sequence>
<proteinExistence type="predicted"/>
<accession>A0ACC2X3G9</accession>
<dbReference type="Proteomes" id="UP001243375">
    <property type="component" value="Unassembled WGS sequence"/>
</dbReference>
<organism evidence="1 2">
    <name type="scientific">Naganishia vaughanmartiniae</name>
    <dbReference type="NCBI Taxonomy" id="1424756"/>
    <lineage>
        <taxon>Eukaryota</taxon>
        <taxon>Fungi</taxon>
        <taxon>Dikarya</taxon>
        <taxon>Basidiomycota</taxon>
        <taxon>Agaricomycotina</taxon>
        <taxon>Tremellomycetes</taxon>
        <taxon>Filobasidiales</taxon>
        <taxon>Filobasidiaceae</taxon>
        <taxon>Naganishia</taxon>
    </lineage>
</organism>
<evidence type="ECO:0000313" key="1">
    <source>
        <dbReference type="EMBL" id="KAJ9118145.1"/>
    </source>
</evidence>